<dbReference type="Gene3D" id="2.170.150.20">
    <property type="entry name" value="Peptide methionine sulfoxide reductase"/>
    <property type="match status" value="1"/>
</dbReference>
<dbReference type="EC" id="1.8.4.12" evidence="1"/>
<evidence type="ECO:0000313" key="7">
    <source>
        <dbReference type="Proteomes" id="UP000676169"/>
    </source>
</evidence>
<dbReference type="Proteomes" id="UP000676169">
    <property type="component" value="Chromosome"/>
</dbReference>
<evidence type="ECO:0000256" key="4">
    <source>
        <dbReference type="SAM" id="MobiDB-lite"/>
    </source>
</evidence>
<keyword evidence="7" id="KW-1185">Reference proteome</keyword>
<proteinExistence type="predicted"/>
<accession>A0A975J1S1</accession>
<dbReference type="PROSITE" id="PS51257">
    <property type="entry name" value="PROKAR_LIPOPROTEIN"/>
    <property type="match status" value="1"/>
</dbReference>
<dbReference type="KEGG" id="lamb:KBB96_06015"/>
<dbReference type="Pfam" id="PF01641">
    <property type="entry name" value="SelR"/>
    <property type="match status" value="1"/>
</dbReference>
<dbReference type="InterPro" id="IPR002579">
    <property type="entry name" value="Met_Sox_Rdtase_MsrB_dom"/>
</dbReference>
<evidence type="ECO:0000259" key="5">
    <source>
        <dbReference type="PROSITE" id="PS51790"/>
    </source>
</evidence>
<gene>
    <name evidence="6" type="primary">msrB</name>
    <name evidence="6" type="ORF">KBB96_06015</name>
</gene>
<dbReference type="NCBIfam" id="TIGR00357">
    <property type="entry name" value="peptide-methionine (R)-S-oxide reductase MsrB"/>
    <property type="match status" value="1"/>
</dbReference>
<dbReference type="PROSITE" id="PS51790">
    <property type="entry name" value="MSRB"/>
    <property type="match status" value="1"/>
</dbReference>
<dbReference type="GO" id="GO:0033743">
    <property type="term" value="F:peptide-methionine (R)-S-oxide reductase activity"/>
    <property type="evidence" value="ECO:0007669"/>
    <property type="project" value="UniProtKB-EC"/>
</dbReference>
<comment type="catalytic activity">
    <reaction evidence="3">
        <text>L-methionyl-[protein] + [thioredoxin]-disulfide + H2O = L-methionyl-(R)-S-oxide-[protein] + [thioredoxin]-dithiol</text>
        <dbReference type="Rhea" id="RHEA:24164"/>
        <dbReference type="Rhea" id="RHEA-COMP:10698"/>
        <dbReference type="Rhea" id="RHEA-COMP:10700"/>
        <dbReference type="Rhea" id="RHEA-COMP:12313"/>
        <dbReference type="Rhea" id="RHEA-COMP:12314"/>
        <dbReference type="ChEBI" id="CHEBI:15377"/>
        <dbReference type="ChEBI" id="CHEBI:16044"/>
        <dbReference type="ChEBI" id="CHEBI:29950"/>
        <dbReference type="ChEBI" id="CHEBI:45764"/>
        <dbReference type="ChEBI" id="CHEBI:50058"/>
        <dbReference type="EC" id="1.8.4.12"/>
    </reaction>
</comment>
<name>A0A975J1S1_9BACT</name>
<dbReference type="GO" id="GO:0005737">
    <property type="term" value="C:cytoplasm"/>
    <property type="evidence" value="ECO:0007669"/>
    <property type="project" value="TreeGrafter"/>
</dbReference>
<dbReference type="EMBL" id="CP073100">
    <property type="protein sequence ID" value="QUE52445.1"/>
    <property type="molecule type" value="Genomic_DNA"/>
</dbReference>
<dbReference type="GO" id="GO:0030091">
    <property type="term" value="P:protein repair"/>
    <property type="evidence" value="ECO:0007669"/>
    <property type="project" value="InterPro"/>
</dbReference>
<evidence type="ECO:0000313" key="6">
    <source>
        <dbReference type="EMBL" id="QUE52445.1"/>
    </source>
</evidence>
<reference evidence="6" key="1">
    <citation type="submission" date="2021-04" db="EMBL/GenBank/DDBJ databases">
        <title>Luteolibacter sp. 32A isolated from the skin of an Anderson's salamander (Ambystoma andersonii).</title>
        <authorList>
            <person name="Spergser J."/>
            <person name="Busse H.-J."/>
        </authorList>
    </citation>
    <scope>NUCLEOTIDE SEQUENCE</scope>
    <source>
        <strain evidence="6">32A</strain>
    </source>
</reference>
<evidence type="ECO:0000256" key="1">
    <source>
        <dbReference type="ARBA" id="ARBA00012499"/>
    </source>
</evidence>
<sequence length="189" mass="20810">MFHSRWLSALALPLMLGACKAEENRKTAMETSKEVPAQPTGKVEKTDAEWKKILTPEQYRVLRQAGTERPNGEIYDQFKKQGGGTYYCAGCGAELFTSNEKFDSHCGWPSFYDPSKAKNVVTRDDFSGGMARTEVLCAKCGGHLGHVFKGEGFNTPTDQRYCINGIALKFVPAEAKTAEAKKDEKAAGK</sequence>
<dbReference type="SUPFAM" id="SSF51316">
    <property type="entry name" value="Mss4-like"/>
    <property type="match status" value="1"/>
</dbReference>
<dbReference type="GO" id="GO:0006979">
    <property type="term" value="P:response to oxidative stress"/>
    <property type="evidence" value="ECO:0007669"/>
    <property type="project" value="InterPro"/>
</dbReference>
<dbReference type="PANTHER" id="PTHR10173">
    <property type="entry name" value="METHIONINE SULFOXIDE REDUCTASE"/>
    <property type="match status" value="1"/>
</dbReference>
<keyword evidence="2 6" id="KW-0560">Oxidoreductase</keyword>
<protein>
    <recommendedName>
        <fullName evidence="1">peptide-methionine (R)-S-oxide reductase</fullName>
        <ecNumber evidence="1">1.8.4.12</ecNumber>
    </recommendedName>
</protein>
<dbReference type="InterPro" id="IPR011057">
    <property type="entry name" value="Mss4-like_sf"/>
</dbReference>
<evidence type="ECO:0000256" key="3">
    <source>
        <dbReference type="ARBA" id="ARBA00048488"/>
    </source>
</evidence>
<evidence type="ECO:0000256" key="2">
    <source>
        <dbReference type="ARBA" id="ARBA00023002"/>
    </source>
</evidence>
<feature type="domain" description="MsrB" evidence="5">
    <location>
        <begin position="47"/>
        <end position="173"/>
    </location>
</feature>
<organism evidence="6 7">
    <name type="scientific">Luteolibacter ambystomatis</name>
    <dbReference type="NCBI Taxonomy" id="2824561"/>
    <lineage>
        <taxon>Bacteria</taxon>
        <taxon>Pseudomonadati</taxon>
        <taxon>Verrucomicrobiota</taxon>
        <taxon>Verrucomicrobiia</taxon>
        <taxon>Verrucomicrobiales</taxon>
        <taxon>Verrucomicrobiaceae</taxon>
        <taxon>Luteolibacter</taxon>
    </lineage>
</organism>
<dbReference type="InterPro" id="IPR028427">
    <property type="entry name" value="Met_Sox_Rdtase_MsrB"/>
</dbReference>
<dbReference type="PANTHER" id="PTHR10173:SF52">
    <property type="entry name" value="METHIONINE-R-SULFOXIDE REDUCTASE B1"/>
    <property type="match status" value="1"/>
</dbReference>
<feature type="region of interest" description="Disordered" evidence="4">
    <location>
        <begin position="27"/>
        <end position="46"/>
    </location>
</feature>
<dbReference type="AlphaFoldDB" id="A0A975J1S1"/>
<dbReference type="RefSeq" id="WP_211633481.1">
    <property type="nucleotide sequence ID" value="NZ_CP073100.1"/>
</dbReference>